<comment type="caution">
    <text evidence="5">The sequence shown here is derived from an EMBL/GenBank/DDBJ whole genome shotgun (WGS) entry which is preliminary data.</text>
</comment>
<dbReference type="Proteomes" id="UP000580839">
    <property type="component" value="Unassembled WGS sequence"/>
</dbReference>
<reference evidence="5 6" key="1">
    <citation type="submission" date="2020-04" db="EMBL/GenBank/DDBJ databases">
        <title>Metagenomic profiling of ammonia- and methane-oxidizing microorganisms in a Dutch drinking water treatment plant.</title>
        <authorList>
            <person name="Poghosyan L."/>
            <person name="Leucker S."/>
        </authorList>
    </citation>
    <scope>NUCLEOTIDE SEQUENCE [LARGE SCALE GENOMIC DNA]</scope>
    <source>
        <strain evidence="5">S-RSF-IL-03</strain>
    </source>
</reference>
<evidence type="ECO:0000256" key="3">
    <source>
        <dbReference type="ARBA" id="ARBA00023014"/>
    </source>
</evidence>
<dbReference type="InterPro" id="IPR017896">
    <property type="entry name" value="4Fe4S_Fe-S-bd"/>
</dbReference>
<proteinExistence type="predicted"/>
<sequence>MTSAPAGPNVSWFDTHDAPQRRDLETCIHCGLCLTACPTYRTLKLEPDSPRGRLYLMRGLAEGTIEPDDQVLHHLDQCLDCRACETVCPAGVPYGHLLEQTRGQLERRARRIGPLRWLGRLALEQLLPHRGRMIWVAEALRIGQRAPFAALMRSPLARRVLPRFATQGFDMTPAIAPRAERRLARVEARLSARARMERRDDALVFHPAGTARMHVAYFKTCVMDTFFSLTSQDTVR</sequence>
<evidence type="ECO:0000313" key="5">
    <source>
        <dbReference type="EMBL" id="NOT35016.1"/>
    </source>
</evidence>
<dbReference type="InterPro" id="IPR009051">
    <property type="entry name" value="Helical_ferredxn"/>
</dbReference>
<name>A0A849SKA0_UNCEI</name>
<evidence type="ECO:0000256" key="2">
    <source>
        <dbReference type="ARBA" id="ARBA00023004"/>
    </source>
</evidence>
<organism evidence="5 6">
    <name type="scientific">Eiseniibacteriota bacterium</name>
    <dbReference type="NCBI Taxonomy" id="2212470"/>
    <lineage>
        <taxon>Bacteria</taxon>
        <taxon>Candidatus Eiseniibacteriota</taxon>
    </lineage>
</organism>
<evidence type="ECO:0000259" key="4">
    <source>
        <dbReference type="PROSITE" id="PS51379"/>
    </source>
</evidence>
<feature type="domain" description="4Fe-4S ferredoxin-type" evidence="4">
    <location>
        <begin position="69"/>
        <end position="100"/>
    </location>
</feature>
<evidence type="ECO:0000256" key="1">
    <source>
        <dbReference type="ARBA" id="ARBA00022723"/>
    </source>
</evidence>
<feature type="domain" description="4Fe-4S ferredoxin-type" evidence="4">
    <location>
        <begin position="18"/>
        <end position="48"/>
    </location>
</feature>
<dbReference type="GO" id="GO:0046872">
    <property type="term" value="F:metal ion binding"/>
    <property type="evidence" value="ECO:0007669"/>
    <property type="project" value="UniProtKB-KW"/>
</dbReference>
<feature type="non-terminal residue" evidence="5">
    <location>
        <position position="236"/>
    </location>
</feature>
<dbReference type="SUPFAM" id="SSF46548">
    <property type="entry name" value="alpha-helical ferredoxin"/>
    <property type="match status" value="1"/>
</dbReference>
<keyword evidence="3" id="KW-0411">Iron-sulfur</keyword>
<keyword evidence="2" id="KW-0408">Iron</keyword>
<dbReference type="PANTHER" id="PTHR32479:SF17">
    <property type="entry name" value="GLYCOLATE OXIDASE IRON-SULFUR SUBUNIT"/>
    <property type="match status" value="1"/>
</dbReference>
<dbReference type="AlphaFoldDB" id="A0A849SKA0"/>
<dbReference type="GO" id="GO:0051536">
    <property type="term" value="F:iron-sulfur cluster binding"/>
    <property type="evidence" value="ECO:0007669"/>
    <property type="project" value="UniProtKB-KW"/>
</dbReference>
<dbReference type="InterPro" id="IPR017900">
    <property type="entry name" value="4Fe4S_Fe_S_CS"/>
</dbReference>
<protein>
    <submittedName>
        <fullName evidence="5">4Fe-4S dicluster domain-containing protein</fullName>
    </submittedName>
</protein>
<dbReference type="Pfam" id="PF13183">
    <property type="entry name" value="Fer4_8"/>
    <property type="match status" value="1"/>
</dbReference>
<dbReference type="PROSITE" id="PS00198">
    <property type="entry name" value="4FE4S_FER_1"/>
    <property type="match status" value="1"/>
</dbReference>
<keyword evidence="1" id="KW-0479">Metal-binding</keyword>
<dbReference type="Gene3D" id="1.10.1060.10">
    <property type="entry name" value="Alpha-helical ferredoxin"/>
    <property type="match status" value="1"/>
</dbReference>
<dbReference type="PANTHER" id="PTHR32479">
    <property type="entry name" value="GLYCOLATE OXIDASE IRON-SULFUR SUBUNIT"/>
    <property type="match status" value="1"/>
</dbReference>
<accession>A0A849SKA0</accession>
<dbReference type="EMBL" id="JABFRW010000164">
    <property type="protein sequence ID" value="NOT35016.1"/>
    <property type="molecule type" value="Genomic_DNA"/>
</dbReference>
<evidence type="ECO:0000313" key="6">
    <source>
        <dbReference type="Proteomes" id="UP000580839"/>
    </source>
</evidence>
<gene>
    <name evidence="5" type="ORF">HOP12_12750</name>
</gene>
<dbReference type="PROSITE" id="PS51379">
    <property type="entry name" value="4FE4S_FER_2"/>
    <property type="match status" value="2"/>
</dbReference>